<comment type="subcellular location">
    <subcellularLocation>
        <location evidence="1 11">Cell membrane</location>
        <topology evidence="1 11">Multi-pass membrane protein</topology>
    </subcellularLocation>
</comment>
<dbReference type="GO" id="GO:0007165">
    <property type="term" value="P:signal transduction"/>
    <property type="evidence" value="ECO:0007669"/>
    <property type="project" value="UniProtKB-KW"/>
</dbReference>
<keyword evidence="2" id="KW-1003">Cell membrane</keyword>
<dbReference type="KEGG" id="der:6546815"/>
<evidence type="ECO:0000256" key="5">
    <source>
        <dbReference type="ARBA" id="ARBA00022725"/>
    </source>
</evidence>
<keyword evidence="5 11" id="KW-0552">Olfaction</keyword>
<dbReference type="GO" id="GO:0005886">
    <property type="term" value="C:plasma membrane"/>
    <property type="evidence" value="ECO:0007669"/>
    <property type="project" value="UniProtKB-SubCell"/>
</dbReference>
<evidence type="ECO:0000256" key="9">
    <source>
        <dbReference type="ARBA" id="ARBA00023224"/>
    </source>
</evidence>
<evidence type="ECO:0000256" key="1">
    <source>
        <dbReference type="ARBA" id="ARBA00004651"/>
    </source>
</evidence>
<proteinExistence type="inferred from homology"/>
<evidence type="ECO:0000256" key="2">
    <source>
        <dbReference type="ARBA" id="ARBA00022475"/>
    </source>
</evidence>
<feature type="transmembrane region" description="Helical" evidence="11">
    <location>
        <begin position="137"/>
        <end position="161"/>
    </location>
</feature>
<keyword evidence="4 11" id="KW-0812">Transmembrane</keyword>
<evidence type="ECO:0000313" key="12">
    <source>
        <dbReference type="EMBL" id="EDV56325.1"/>
    </source>
</evidence>
<sequence length="396" mass="45961">MTAFRSFEDFIYMANMMFKTLGYDLFDTPRSRCSNLLLRGYFVLCTTSSFYEASMVTIRIIQWESLAGSPSKIMRQGLHFFYMLSALVKFVTFVINRKRLLQLCNHLKELYPHKAQTQRKYEVNRYYLSRATQYVLYVYYFVMVIMALGPLLQSCIMYLLGLGKAEFTYKRIYPTRLTFDSEKPLGYVVAYVIDFTYSQFIVNVSLGTDLWMMCISTQISMHLGYLAKVLASFCPSPETEQQDCYFLARIVKRHQLMLSLHKDVNQVFGLLLASNLFTTASLLCCIAYYTIVQGFNWEGISYMALFVSVVAQFYMVSSQGQKLIDLSTNIAYAAYESKWYEGSVRFKKDILLLMTQAQRPLEISARGIIIVSFDSFKILMTITYRFFAVIRQTVGQ</sequence>
<dbReference type="InterPro" id="IPR004117">
    <property type="entry name" value="7tm6_olfct_rcpt"/>
</dbReference>
<reference evidence="12 13" key="2">
    <citation type="journal article" date="2008" name="Bioinformatics">
        <title>Assembly reconciliation.</title>
        <authorList>
            <person name="Zimin A.V."/>
            <person name="Smith D.R."/>
            <person name="Sutton G."/>
            <person name="Yorke J.A."/>
        </authorList>
    </citation>
    <scope>NUCLEOTIDE SEQUENCE [LARGE SCALE GENOMIC DNA]</scope>
    <source>
        <strain evidence="12 13">TSC#14021-0224.01</strain>
    </source>
</reference>
<dbReference type="PANTHER" id="PTHR21137:SF44">
    <property type="entry name" value="ODORANT RECEPTOR 13A-RELATED"/>
    <property type="match status" value="1"/>
</dbReference>
<keyword evidence="7 11" id="KW-0472">Membrane</keyword>
<name>B3NS23_DROER</name>
<evidence type="ECO:0000256" key="8">
    <source>
        <dbReference type="ARBA" id="ARBA00023170"/>
    </source>
</evidence>
<keyword evidence="6 11" id="KW-1133">Transmembrane helix</keyword>
<comment type="subunit">
    <text evidence="10">Interacts with Orco. Complexes exist early in the endomembrane system in olfactory sensory neurons (OSNs), coupling these complexes to the conserved ciliary trafficking pathway.</text>
</comment>
<feature type="transmembrane region" description="Helical" evidence="11">
    <location>
        <begin position="78"/>
        <end position="95"/>
    </location>
</feature>
<evidence type="ECO:0000256" key="11">
    <source>
        <dbReference type="RuleBase" id="RU351113"/>
    </source>
</evidence>
<reference evidence="12 13" key="1">
    <citation type="journal article" date="2007" name="Nature">
        <title>Evolution of genes and genomes on the Drosophila phylogeny.</title>
        <authorList>
            <consortium name="Drosophila 12 Genomes Consortium"/>
            <person name="Clark A.G."/>
            <person name="Eisen M.B."/>
            <person name="Smith D.R."/>
            <person name="Bergman C.M."/>
            <person name="Oliver B."/>
            <person name="Markow T.A."/>
            <person name="Kaufman T.C."/>
            <person name="Kellis M."/>
            <person name="Gelbart W."/>
            <person name="Iyer V.N."/>
            <person name="Pollard D.A."/>
            <person name="Sackton T.B."/>
            <person name="Larracuente A.M."/>
            <person name="Singh N.D."/>
            <person name="Abad J.P."/>
            <person name="Abt D.N."/>
            <person name="Adryan B."/>
            <person name="Aguade M."/>
            <person name="Akashi H."/>
            <person name="Anderson W.W."/>
            <person name="Aquadro C.F."/>
            <person name="Ardell D.H."/>
            <person name="Arguello R."/>
            <person name="Artieri C.G."/>
            <person name="Barbash D.A."/>
            <person name="Barker D."/>
            <person name="Barsanti P."/>
            <person name="Batterham P."/>
            <person name="Batzoglou S."/>
            <person name="Begun D."/>
            <person name="Bhutkar A."/>
            <person name="Blanco E."/>
            <person name="Bosak S.A."/>
            <person name="Bradley R.K."/>
            <person name="Brand A.D."/>
            <person name="Brent M.R."/>
            <person name="Brooks A.N."/>
            <person name="Brown R.H."/>
            <person name="Butlin R.K."/>
            <person name="Caggese C."/>
            <person name="Calvi B.R."/>
            <person name="Bernardo de Carvalho A."/>
            <person name="Caspi A."/>
            <person name="Castrezana S."/>
            <person name="Celniker S.E."/>
            <person name="Chang J.L."/>
            <person name="Chapple C."/>
            <person name="Chatterji S."/>
            <person name="Chinwalla A."/>
            <person name="Civetta A."/>
            <person name="Clifton S.W."/>
            <person name="Comeron J.M."/>
            <person name="Costello J.C."/>
            <person name="Coyne J.A."/>
            <person name="Daub J."/>
            <person name="David R.G."/>
            <person name="Delcher A.L."/>
            <person name="Delehaunty K."/>
            <person name="Do C.B."/>
            <person name="Ebling H."/>
            <person name="Edwards K."/>
            <person name="Eickbush T."/>
            <person name="Evans J.D."/>
            <person name="Filipski A."/>
            <person name="Findeiss S."/>
            <person name="Freyhult E."/>
            <person name="Fulton L."/>
            <person name="Fulton R."/>
            <person name="Garcia A.C."/>
            <person name="Gardiner A."/>
            <person name="Garfield D.A."/>
            <person name="Garvin B.E."/>
            <person name="Gibson G."/>
            <person name="Gilbert D."/>
            <person name="Gnerre S."/>
            <person name="Godfrey J."/>
            <person name="Good R."/>
            <person name="Gotea V."/>
            <person name="Gravely B."/>
            <person name="Greenberg A.J."/>
            <person name="Griffiths-Jones S."/>
            <person name="Gross S."/>
            <person name="Guigo R."/>
            <person name="Gustafson E.A."/>
            <person name="Haerty W."/>
            <person name="Hahn M.W."/>
            <person name="Halligan D.L."/>
            <person name="Halpern A.L."/>
            <person name="Halter G.M."/>
            <person name="Han M.V."/>
            <person name="Heger A."/>
            <person name="Hillier L."/>
            <person name="Hinrichs A.S."/>
            <person name="Holmes I."/>
            <person name="Hoskins R.A."/>
            <person name="Hubisz M.J."/>
            <person name="Hultmark D."/>
            <person name="Huntley M.A."/>
            <person name="Jaffe D.B."/>
            <person name="Jagadeeshan S."/>
            <person name="Jeck W.R."/>
            <person name="Johnson J."/>
            <person name="Jones C.D."/>
            <person name="Jordan W.C."/>
            <person name="Karpen G.H."/>
            <person name="Kataoka E."/>
            <person name="Keightley P.D."/>
            <person name="Kheradpour P."/>
            <person name="Kirkness E.F."/>
            <person name="Koerich L.B."/>
            <person name="Kristiansen K."/>
            <person name="Kudrna D."/>
            <person name="Kulathinal R.J."/>
            <person name="Kumar S."/>
            <person name="Kwok R."/>
            <person name="Lander E."/>
            <person name="Langley C.H."/>
            <person name="Lapoint R."/>
            <person name="Lazzaro B.P."/>
            <person name="Lee S.J."/>
            <person name="Levesque L."/>
            <person name="Li R."/>
            <person name="Lin C.F."/>
            <person name="Lin M.F."/>
            <person name="Lindblad-Toh K."/>
            <person name="Llopart A."/>
            <person name="Long M."/>
            <person name="Low L."/>
            <person name="Lozovsky E."/>
            <person name="Lu J."/>
            <person name="Luo M."/>
            <person name="Machado C.A."/>
            <person name="Makalowski W."/>
            <person name="Marzo M."/>
            <person name="Matsuda M."/>
            <person name="Matzkin L."/>
            <person name="McAllister B."/>
            <person name="McBride C.S."/>
            <person name="McKernan B."/>
            <person name="McKernan K."/>
            <person name="Mendez-Lago M."/>
            <person name="Minx P."/>
            <person name="Mollenhauer M.U."/>
            <person name="Montooth K."/>
            <person name="Mount S.M."/>
            <person name="Mu X."/>
            <person name="Myers E."/>
            <person name="Negre B."/>
            <person name="Newfeld S."/>
            <person name="Nielsen R."/>
            <person name="Noor M.A."/>
            <person name="O'Grady P."/>
            <person name="Pachter L."/>
            <person name="Papaceit M."/>
            <person name="Parisi M.J."/>
            <person name="Parisi M."/>
            <person name="Parts L."/>
            <person name="Pedersen J.S."/>
            <person name="Pesole G."/>
            <person name="Phillippy A.M."/>
            <person name="Ponting C.P."/>
            <person name="Pop M."/>
            <person name="Porcelli D."/>
            <person name="Powell J.R."/>
            <person name="Prohaska S."/>
            <person name="Pruitt K."/>
            <person name="Puig M."/>
            <person name="Quesneville H."/>
            <person name="Ram K.R."/>
            <person name="Rand D."/>
            <person name="Rasmussen M.D."/>
            <person name="Reed L.K."/>
            <person name="Reenan R."/>
            <person name="Reily A."/>
            <person name="Remington K.A."/>
            <person name="Rieger T.T."/>
            <person name="Ritchie M.G."/>
            <person name="Robin C."/>
            <person name="Rogers Y.H."/>
            <person name="Rohde C."/>
            <person name="Rozas J."/>
            <person name="Rubenfield M.J."/>
            <person name="Ruiz A."/>
            <person name="Russo S."/>
            <person name="Salzberg S.L."/>
            <person name="Sanchez-Gracia A."/>
            <person name="Saranga D.J."/>
            <person name="Sato H."/>
            <person name="Schaeffer S.W."/>
            <person name="Schatz M.C."/>
            <person name="Schlenke T."/>
            <person name="Schwartz R."/>
            <person name="Segarra C."/>
            <person name="Singh R.S."/>
            <person name="Sirot L."/>
            <person name="Sirota M."/>
            <person name="Sisneros N.B."/>
            <person name="Smith C.D."/>
            <person name="Smith T.F."/>
            <person name="Spieth J."/>
            <person name="Stage D.E."/>
            <person name="Stark A."/>
            <person name="Stephan W."/>
            <person name="Strausberg R.L."/>
            <person name="Strempel S."/>
            <person name="Sturgill D."/>
            <person name="Sutton G."/>
            <person name="Sutton G.G."/>
            <person name="Tao W."/>
            <person name="Teichmann S."/>
            <person name="Tobari Y.N."/>
            <person name="Tomimura Y."/>
            <person name="Tsolas J.M."/>
            <person name="Valente V.L."/>
            <person name="Venter E."/>
            <person name="Venter J.C."/>
            <person name="Vicario S."/>
            <person name="Vieira F.G."/>
            <person name="Vilella A.J."/>
            <person name="Villasante A."/>
            <person name="Walenz B."/>
            <person name="Wang J."/>
            <person name="Wasserman M."/>
            <person name="Watts T."/>
            <person name="Wilson D."/>
            <person name="Wilson R.K."/>
            <person name="Wing R.A."/>
            <person name="Wolfner M.F."/>
            <person name="Wong A."/>
            <person name="Wong G.K."/>
            <person name="Wu C.I."/>
            <person name="Wu G."/>
            <person name="Yamamoto D."/>
            <person name="Yang H.P."/>
            <person name="Yang S.P."/>
            <person name="Yorke J.A."/>
            <person name="Yoshida K."/>
            <person name="Zdobnov E."/>
            <person name="Zhang P."/>
            <person name="Zhang Y."/>
            <person name="Zimin A.V."/>
            <person name="Baldwin J."/>
            <person name="Abdouelleil A."/>
            <person name="Abdulkadir J."/>
            <person name="Abebe A."/>
            <person name="Abera B."/>
            <person name="Abreu J."/>
            <person name="Acer S.C."/>
            <person name="Aftuck L."/>
            <person name="Alexander A."/>
            <person name="An P."/>
            <person name="Anderson E."/>
            <person name="Anderson S."/>
            <person name="Arachi H."/>
            <person name="Azer M."/>
            <person name="Bachantsang P."/>
            <person name="Barry A."/>
            <person name="Bayul T."/>
            <person name="Berlin A."/>
            <person name="Bessette D."/>
            <person name="Bloom T."/>
            <person name="Blye J."/>
            <person name="Boguslavskiy L."/>
            <person name="Bonnet C."/>
            <person name="Boukhgalter B."/>
            <person name="Bourzgui I."/>
            <person name="Brown A."/>
            <person name="Cahill P."/>
            <person name="Channer S."/>
            <person name="Cheshatsang Y."/>
            <person name="Chuda L."/>
            <person name="Citroen M."/>
            <person name="Collymore A."/>
            <person name="Cooke P."/>
            <person name="Costello M."/>
            <person name="D'Aco K."/>
            <person name="Daza R."/>
            <person name="De Haan G."/>
            <person name="DeGray S."/>
            <person name="DeMaso C."/>
            <person name="Dhargay N."/>
            <person name="Dooley K."/>
            <person name="Dooley E."/>
            <person name="Doricent M."/>
            <person name="Dorje P."/>
            <person name="Dorjee K."/>
            <person name="Dupes A."/>
            <person name="Elong R."/>
            <person name="Falk J."/>
            <person name="Farina A."/>
            <person name="Faro S."/>
            <person name="Ferguson D."/>
            <person name="Fisher S."/>
            <person name="Foley C.D."/>
            <person name="Franke A."/>
            <person name="Friedrich D."/>
            <person name="Gadbois L."/>
            <person name="Gearin G."/>
            <person name="Gearin C.R."/>
            <person name="Giannoukos G."/>
            <person name="Goode T."/>
            <person name="Graham J."/>
            <person name="Grandbois E."/>
            <person name="Grewal S."/>
            <person name="Gyaltsen K."/>
            <person name="Hafez N."/>
            <person name="Hagos B."/>
            <person name="Hall J."/>
            <person name="Henson C."/>
            <person name="Hollinger A."/>
            <person name="Honan T."/>
            <person name="Huard M.D."/>
            <person name="Hughes L."/>
            <person name="Hurhula B."/>
            <person name="Husby M.E."/>
            <person name="Kamat A."/>
            <person name="Kanga B."/>
            <person name="Kashin S."/>
            <person name="Khazanovich D."/>
            <person name="Kisner P."/>
            <person name="Lance K."/>
            <person name="Lara M."/>
            <person name="Lee W."/>
            <person name="Lennon N."/>
            <person name="Letendre F."/>
            <person name="LeVine R."/>
            <person name="Lipovsky A."/>
            <person name="Liu X."/>
            <person name="Liu J."/>
            <person name="Liu S."/>
            <person name="Lokyitsang T."/>
            <person name="Lokyitsang Y."/>
            <person name="Lubonja R."/>
            <person name="Lui A."/>
            <person name="MacDonald P."/>
            <person name="Magnisalis V."/>
            <person name="Maru K."/>
            <person name="Matthews C."/>
            <person name="McCusker W."/>
            <person name="McDonough S."/>
            <person name="Mehta T."/>
            <person name="Meldrim J."/>
            <person name="Meneus L."/>
            <person name="Mihai O."/>
            <person name="Mihalev A."/>
            <person name="Mihova T."/>
            <person name="Mittelman R."/>
            <person name="Mlenga V."/>
            <person name="Montmayeur A."/>
            <person name="Mulrain L."/>
            <person name="Navidi A."/>
            <person name="Naylor J."/>
            <person name="Negash T."/>
            <person name="Nguyen T."/>
            <person name="Nguyen N."/>
            <person name="Nicol R."/>
            <person name="Norbu C."/>
            <person name="Norbu N."/>
            <person name="Novod N."/>
            <person name="O'Neill B."/>
            <person name="Osman S."/>
            <person name="Markiewicz E."/>
            <person name="Oyono O.L."/>
            <person name="Patti C."/>
            <person name="Phunkhang P."/>
            <person name="Pierre F."/>
            <person name="Priest M."/>
            <person name="Raghuraman S."/>
            <person name="Rege F."/>
            <person name="Reyes R."/>
            <person name="Rise C."/>
            <person name="Rogov P."/>
            <person name="Ross K."/>
            <person name="Ryan E."/>
            <person name="Settipalli S."/>
            <person name="Shea T."/>
            <person name="Sherpa N."/>
            <person name="Shi L."/>
            <person name="Shih D."/>
            <person name="Sparrow T."/>
            <person name="Spaulding J."/>
            <person name="Stalker J."/>
            <person name="Stange-Thomann N."/>
            <person name="Stavropoulos S."/>
            <person name="Stone C."/>
            <person name="Strader C."/>
            <person name="Tesfaye S."/>
            <person name="Thomson T."/>
            <person name="Thoulutsang Y."/>
            <person name="Thoulutsang D."/>
            <person name="Topham K."/>
            <person name="Topping I."/>
            <person name="Tsamla T."/>
            <person name="Vassiliev H."/>
            <person name="Vo A."/>
            <person name="Wangchuk T."/>
            <person name="Wangdi T."/>
            <person name="Weiand M."/>
            <person name="Wilkinson J."/>
            <person name="Wilson A."/>
            <person name="Yadav S."/>
            <person name="Young G."/>
            <person name="Yu Q."/>
            <person name="Zembek L."/>
            <person name="Zhong D."/>
            <person name="Zimmer A."/>
            <person name="Zwirko Z."/>
            <person name="Jaffe D.B."/>
            <person name="Alvarez P."/>
            <person name="Brockman W."/>
            <person name="Butler J."/>
            <person name="Chin C."/>
            <person name="Gnerre S."/>
            <person name="Grabherr M."/>
            <person name="Kleber M."/>
            <person name="Mauceli E."/>
            <person name="MacCallum I."/>
        </authorList>
    </citation>
    <scope>NUCLEOTIDE SEQUENCE [LARGE SCALE GENOMIC DNA]</scope>
    <source>
        <strain evidence="12 13">TSC#14021-0224.01</strain>
    </source>
</reference>
<evidence type="ECO:0000313" key="13">
    <source>
        <dbReference type="Proteomes" id="UP000008711"/>
    </source>
</evidence>
<dbReference type="EMBL" id="CH954179">
    <property type="protein sequence ID" value="EDV56325.1"/>
    <property type="molecule type" value="Genomic_DNA"/>
</dbReference>
<feature type="transmembrane region" description="Helical" evidence="11">
    <location>
        <begin position="297"/>
        <end position="316"/>
    </location>
</feature>
<dbReference type="HOGENOM" id="CLU_033399_0_0_1"/>
<dbReference type="Proteomes" id="UP000008711">
    <property type="component" value="Unassembled WGS sequence"/>
</dbReference>
<dbReference type="GO" id="GO:0004984">
    <property type="term" value="F:olfactory receptor activity"/>
    <property type="evidence" value="ECO:0007669"/>
    <property type="project" value="InterPro"/>
</dbReference>
<dbReference type="AlphaFoldDB" id="B3NS23"/>
<dbReference type="GO" id="GO:0005549">
    <property type="term" value="F:odorant binding"/>
    <property type="evidence" value="ECO:0007669"/>
    <property type="project" value="InterPro"/>
</dbReference>
<evidence type="ECO:0000256" key="3">
    <source>
        <dbReference type="ARBA" id="ARBA00022606"/>
    </source>
</evidence>
<organism evidence="12 13">
    <name type="scientific">Drosophila erecta</name>
    <name type="common">Fruit fly</name>
    <dbReference type="NCBI Taxonomy" id="7220"/>
    <lineage>
        <taxon>Eukaryota</taxon>
        <taxon>Metazoa</taxon>
        <taxon>Ecdysozoa</taxon>
        <taxon>Arthropoda</taxon>
        <taxon>Hexapoda</taxon>
        <taxon>Insecta</taxon>
        <taxon>Pterygota</taxon>
        <taxon>Neoptera</taxon>
        <taxon>Endopterygota</taxon>
        <taxon>Diptera</taxon>
        <taxon>Brachycera</taxon>
        <taxon>Muscomorpha</taxon>
        <taxon>Ephydroidea</taxon>
        <taxon>Drosophilidae</taxon>
        <taxon>Drosophila</taxon>
        <taxon>Sophophora</taxon>
    </lineage>
</organism>
<comment type="caution">
    <text evidence="11">Lacks conserved residue(s) required for the propagation of feature annotation.</text>
</comment>
<dbReference type="PANTHER" id="PTHR21137">
    <property type="entry name" value="ODORANT RECEPTOR"/>
    <property type="match status" value="1"/>
</dbReference>
<evidence type="ECO:0000256" key="10">
    <source>
        <dbReference type="ARBA" id="ARBA00038679"/>
    </source>
</evidence>
<dbReference type="eggNOG" id="ENOG502SR0T">
    <property type="taxonomic scope" value="Eukaryota"/>
</dbReference>
<feature type="transmembrane region" description="Helical" evidence="11">
    <location>
        <begin position="267"/>
        <end position="291"/>
    </location>
</feature>
<accession>B3NS23</accession>
<evidence type="ECO:0000256" key="7">
    <source>
        <dbReference type="ARBA" id="ARBA00023136"/>
    </source>
</evidence>
<dbReference type="Pfam" id="PF02949">
    <property type="entry name" value="7tm_6"/>
    <property type="match status" value="1"/>
</dbReference>
<keyword evidence="8 11" id="KW-0675">Receptor</keyword>
<evidence type="ECO:0000256" key="4">
    <source>
        <dbReference type="ARBA" id="ARBA00022692"/>
    </source>
</evidence>
<dbReference type="GO" id="GO:0042048">
    <property type="term" value="P:olfactory behavior"/>
    <property type="evidence" value="ECO:0007669"/>
    <property type="project" value="EnsemblMetazoa"/>
</dbReference>
<dbReference type="OrthoDB" id="8185860at2759"/>
<gene>
    <name evidence="12" type="primary">Dere\GG20291</name>
    <name evidence="12" type="synonym">dere_GLEANR_5101</name>
    <name evidence="12" type="synonym">GG20291</name>
    <name evidence="12" type="synonym">Or49a</name>
    <name evidence="12" type="ORF">Dere_GG20291</name>
</gene>
<protein>
    <recommendedName>
        <fullName evidence="11">Odorant receptor</fullName>
    </recommendedName>
</protein>
<dbReference type="PhylomeDB" id="B3NS23"/>
<dbReference type="OMA" id="NFYEASM"/>
<keyword evidence="3 11" id="KW-0716">Sensory transduction</keyword>
<comment type="similarity">
    <text evidence="11">Belongs to the insect chemoreceptor superfamily. Heteromeric odorant receptor channel (TC 1.A.69) family.</text>
</comment>
<keyword evidence="13" id="KW-1185">Reference proteome</keyword>
<keyword evidence="9 11" id="KW-0807">Transducer</keyword>
<evidence type="ECO:0000256" key="6">
    <source>
        <dbReference type="ARBA" id="ARBA00022989"/>
    </source>
</evidence>